<evidence type="ECO:0000313" key="8">
    <source>
        <dbReference type="EMBL" id="SZX68197.1"/>
    </source>
</evidence>
<feature type="transmembrane region" description="Helical" evidence="6">
    <location>
        <begin position="191"/>
        <end position="210"/>
    </location>
</feature>
<dbReference type="Pfam" id="PF03151">
    <property type="entry name" value="TPT"/>
    <property type="match status" value="1"/>
</dbReference>
<organism evidence="8 9">
    <name type="scientific">Tetradesmus obliquus</name>
    <name type="common">Green alga</name>
    <name type="synonym">Acutodesmus obliquus</name>
    <dbReference type="NCBI Taxonomy" id="3088"/>
    <lineage>
        <taxon>Eukaryota</taxon>
        <taxon>Viridiplantae</taxon>
        <taxon>Chlorophyta</taxon>
        <taxon>core chlorophytes</taxon>
        <taxon>Chlorophyceae</taxon>
        <taxon>CS clade</taxon>
        <taxon>Sphaeropleales</taxon>
        <taxon>Scenedesmaceae</taxon>
        <taxon>Tetradesmus</taxon>
    </lineage>
</organism>
<feature type="compositionally biased region" description="Low complexity" evidence="5">
    <location>
        <begin position="327"/>
        <end position="343"/>
    </location>
</feature>
<evidence type="ECO:0000313" key="9">
    <source>
        <dbReference type="Proteomes" id="UP000256970"/>
    </source>
</evidence>
<evidence type="ECO:0000256" key="5">
    <source>
        <dbReference type="SAM" id="MobiDB-lite"/>
    </source>
</evidence>
<feature type="transmembrane region" description="Helical" evidence="6">
    <location>
        <begin position="157"/>
        <end position="179"/>
    </location>
</feature>
<evidence type="ECO:0000256" key="6">
    <source>
        <dbReference type="SAM" id="Phobius"/>
    </source>
</evidence>
<evidence type="ECO:0000256" key="1">
    <source>
        <dbReference type="ARBA" id="ARBA00004141"/>
    </source>
</evidence>
<proteinExistence type="predicted"/>
<accession>A0A383VRQ3</accession>
<sequence length="408" mass="42403">MAEVAGNQHSGSSNAFAWGLNVSTSVLIVFANKVLLSTNGGHGFTFATTLCALHFLASAASIWAAQATGLAGKARIPLKDALKFAVVANMSIASLNLSLLVNSVGFYQVAKLLITPCTCLMEMLAVGKTITPGIAASIAMVVAGVAVVTVNDVQVNLLGLAIAVVSVVASGTQQIMCGTLQRKHQLSSHQLLSNTAYIQGMMLLLVGPFIDQAVSQRWLLDYTWTQPALQQLLLSCSLAVLVNVSQYMCLGRFSAVTFQVLGHTKTILVLLASWWVFQEQMTARTLAGMGLAVAGMVLYGWLGSSSSSSSSSSNSAAAAAAKAPAASTAGGRGSAAGRSPNSRRVGKQAVTSDAAGLDGGRVVASHPIRLTDDGHGHFGRVEEEEEQQQQYGGSIAAGVVRRRRAAKA</sequence>
<dbReference type="GO" id="GO:0016020">
    <property type="term" value="C:membrane"/>
    <property type="evidence" value="ECO:0007669"/>
    <property type="project" value="UniProtKB-SubCell"/>
</dbReference>
<feature type="domain" description="Sugar phosphate transporter" evidence="7">
    <location>
        <begin position="25"/>
        <end position="299"/>
    </location>
</feature>
<dbReference type="EMBL" id="FNXT01000845">
    <property type="protein sequence ID" value="SZX68197.1"/>
    <property type="molecule type" value="Genomic_DNA"/>
</dbReference>
<dbReference type="Gene3D" id="1.10.3730.20">
    <property type="match status" value="1"/>
</dbReference>
<evidence type="ECO:0000256" key="2">
    <source>
        <dbReference type="ARBA" id="ARBA00022692"/>
    </source>
</evidence>
<dbReference type="SUPFAM" id="SSF103481">
    <property type="entry name" value="Multidrug resistance efflux transporter EmrE"/>
    <property type="match status" value="1"/>
</dbReference>
<feature type="transmembrane region" description="Helical" evidence="6">
    <location>
        <begin position="256"/>
        <end position="277"/>
    </location>
</feature>
<gene>
    <name evidence="8" type="ORF">BQ4739_LOCUS8568</name>
</gene>
<dbReference type="AlphaFoldDB" id="A0A383VRQ3"/>
<protein>
    <recommendedName>
        <fullName evidence="7">Sugar phosphate transporter domain-containing protein</fullName>
    </recommendedName>
</protein>
<dbReference type="InterPro" id="IPR050186">
    <property type="entry name" value="TPT_transporter"/>
</dbReference>
<name>A0A383VRQ3_TETOB</name>
<dbReference type="PANTHER" id="PTHR11132">
    <property type="entry name" value="SOLUTE CARRIER FAMILY 35"/>
    <property type="match status" value="1"/>
</dbReference>
<dbReference type="InterPro" id="IPR037185">
    <property type="entry name" value="EmrE-like"/>
</dbReference>
<evidence type="ECO:0000256" key="4">
    <source>
        <dbReference type="ARBA" id="ARBA00023136"/>
    </source>
</evidence>
<keyword evidence="2 6" id="KW-0812">Transmembrane</keyword>
<reference evidence="8 9" key="1">
    <citation type="submission" date="2016-10" db="EMBL/GenBank/DDBJ databases">
        <authorList>
            <person name="Cai Z."/>
        </authorList>
    </citation>
    <scope>NUCLEOTIDE SEQUENCE [LARGE SCALE GENOMIC DNA]</scope>
</reference>
<feature type="region of interest" description="Disordered" evidence="5">
    <location>
        <begin position="327"/>
        <end position="397"/>
    </location>
</feature>
<feature type="transmembrane region" description="Helical" evidence="6">
    <location>
        <begin position="283"/>
        <end position="302"/>
    </location>
</feature>
<keyword evidence="3 6" id="KW-1133">Transmembrane helix</keyword>
<comment type="subcellular location">
    <subcellularLocation>
        <location evidence="1">Membrane</location>
        <topology evidence="1">Multi-pass membrane protein</topology>
    </subcellularLocation>
</comment>
<keyword evidence="9" id="KW-1185">Reference proteome</keyword>
<keyword evidence="4 6" id="KW-0472">Membrane</keyword>
<feature type="transmembrane region" description="Helical" evidence="6">
    <location>
        <begin position="15"/>
        <end position="36"/>
    </location>
</feature>
<feature type="transmembrane region" description="Helical" evidence="6">
    <location>
        <begin position="84"/>
        <end position="109"/>
    </location>
</feature>
<feature type="transmembrane region" description="Helical" evidence="6">
    <location>
        <begin position="230"/>
        <end position="249"/>
    </location>
</feature>
<feature type="compositionally biased region" description="Basic and acidic residues" evidence="5">
    <location>
        <begin position="369"/>
        <end position="381"/>
    </location>
</feature>
<evidence type="ECO:0000259" key="7">
    <source>
        <dbReference type="Pfam" id="PF03151"/>
    </source>
</evidence>
<feature type="transmembrane region" description="Helical" evidence="6">
    <location>
        <begin position="130"/>
        <end position="151"/>
    </location>
</feature>
<feature type="transmembrane region" description="Helical" evidence="6">
    <location>
        <begin position="43"/>
        <end position="64"/>
    </location>
</feature>
<dbReference type="Proteomes" id="UP000256970">
    <property type="component" value="Unassembled WGS sequence"/>
</dbReference>
<dbReference type="InterPro" id="IPR004853">
    <property type="entry name" value="Sugar_P_trans_dom"/>
</dbReference>
<evidence type="ECO:0000256" key="3">
    <source>
        <dbReference type="ARBA" id="ARBA00022989"/>
    </source>
</evidence>